<keyword evidence="9" id="KW-1185">Reference proteome</keyword>
<name>A0ABV6RJE0_9MICO</name>
<feature type="domain" description="Major facilitator superfamily (MFS) profile" evidence="7">
    <location>
        <begin position="1"/>
        <end position="411"/>
    </location>
</feature>
<feature type="transmembrane region" description="Helical" evidence="6">
    <location>
        <begin position="230"/>
        <end position="249"/>
    </location>
</feature>
<evidence type="ECO:0000256" key="4">
    <source>
        <dbReference type="ARBA" id="ARBA00022989"/>
    </source>
</evidence>
<feature type="transmembrane region" description="Helical" evidence="6">
    <location>
        <begin position="322"/>
        <end position="345"/>
    </location>
</feature>
<feature type="transmembrane region" description="Helical" evidence="6">
    <location>
        <begin position="51"/>
        <end position="73"/>
    </location>
</feature>
<gene>
    <name evidence="8" type="ORF">ACFFF6_18875</name>
</gene>
<evidence type="ECO:0000256" key="2">
    <source>
        <dbReference type="ARBA" id="ARBA00022475"/>
    </source>
</evidence>
<dbReference type="PANTHER" id="PTHR23513:SF11">
    <property type="entry name" value="STAPHYLOFERRIN A TRANSPORTER"/>
    <property type="match status" value="1"/>
</dbReference>
<feature type="transmembrane region" description="Helical" evidence="6">
    <location>
        <begin position="357"/>
        <end position="379"/>
    </location>
</feature>
<feature type="transmembrane region" description="Helical" evidence="6">
    <location>
        <begin position="299"/>
        <end position="316"/>
    </location>
</feature>
<evidence type="ECO:0000256" key="6">
    <source>
        <dbReference type="SAM" id="Phobius"/>
    </source>
</evidence>
<sequence>MSRTRASAPRRFGALRDPQARPYLFTAGLSMMGDNIEHVITYWVLWETFHSPALVGFQVISHWLPFLLLSVWFGGLAERFDCRRIITIAQALFAAVSLTWGILFLTGTLDMWEACILLVLHGCAGALWGPAEQLMIHDFAPPEELPSAVRLNATFRSLGVLAGPVVGSALLYGLGPAWGILANVLAYAPMTLLMLRTPFTGHLRSGFRRSTRVTLRETGQVLRGVAGDRVLIGMIVLTGLIAVCVGSSLQVSMPSFADALGADEGGFGYGALLFASGIGGVVGGFLLEATGLIRPTLRAAVLATVLFGLTTVIVATTSSFPLALLALVVGGVANLASATIGQAVVQLRAPVEQRGQVIGVYGMFGSGMRTGNGLTLAVLGSLVGVTGAVLAGGVALALGALLVGAATLLGGRRISGRRRG</sequence>
<comment type="subcellular location">
    <subcellularLocation>
        <location evidence="1">Cell membrane</location>
        <topology evidence="1">Multi-pass membrane protein</topology>
    </subcellularLocation>
</comment>
<reference evidence="8 9" key="1">
    <citation type="submission" date="2024-09" db="EMBL/GenBank/DDBJ databases">
        <authorList>
            <person name="Sun Q."/>
            <person name="Mori K."/>
        </authorList>
    </citation>
    <scope>NUCLEOTIDE SEQUENCE [LARGE SCALE GENOMIC DNA]</scope>
    <source>
        <strain evidence="8 9">CICC 10874</strain>
    </source>
</reference>
<dbReference type="CDD" id="cd06173">
    <property type="entry name" value="MFS_MefA_like"/>
    <property type="match status" value="1"/>
</dbReference>
<dbReference type="InterPro" id="IPR020846">
    <property type="entry name" value="MFS_dom"/>
</dbReference>
<dbReference type="PANTHER" id="PTHR23513">
    <property type="entry name" value="INTEGRAL MEMBRANE EFFLUX PROTEIN-RELATED"/>
    <property type="match status" value="1"/>
</dbReference>
<dbReference type="Pfam" id="PF07690">
    <property type="entry name" value="MFS_1"/>
    <property type="match status" value="1"/>
</dbReference>
<accession>A0ABV6RJE0</accession>
<proteinExistence type="predicted"/>
<keyword evidence="3 6" id="KW-0812">Transmembrane</keyword>
<feature type="transmembrane region" description="Helical" evidence="6">
    <location>
        <begin position="269"/>
        <end position="287"/>
    </location>
</feature>
<protein>
    <submittedName>
        <fullName evidence="8">MFS transporter</fullName>
    </submittedName>
</protein>
<dbReference type="EMBL" id="JBHLSV010000036">
    <property type="protein sequence ID" value="MFC0676018.1"/>
    <property type="molecule type" value="Genomic_DNA"/>
</dbReference>
<evidence type="ECO:0000256" key="3">
    <source>
        <dbReference type="ARBA" id="ARBA00022692"/>
    </source>
</evidence>
<dbReference type="PROSITE" id="PS50850">
    <property type="entry name" value="MFS"/>
    <property type="match status" value="1"/>
</dbReference>
<feature type="transmembrane region" description="Helical" evidence="6">
    <location>
        <begin position="385"/>
        <end position="409"/>
    </location>
</feature>
<organism evidence="8 9">
    <name type="scientific">Brachybacterium hainanense</name>
    <dbReference type="NCBI Taxonomy" id="1541174"/>
    <lineage>
        <taxon>Bacteria</taxon>
        <taxon>Bacillati</taxon>
        <taxon>Actinomycetota</taxon>
        <taxon>Actinomycetes</taxon>
        <taxon>Micrococcales</taxon>
        <taxon>Dermabacteraceae</taxon>
        <taxon>Brachybacterium</taxon>
    </lineage>
</organism>
<keyword evidence="5 6" id="KW-0472">Membrane</keyword>
<dbReference type="Proteomes" id="UP001589793">
    <property type="component" value="Unassembled WGS sequence"/>
</dbReference>
<feature type="transmembrane region" description="Helical" evidence="6">
    <location>
        <begin position="111"/>
        <end position="129"/>
    </location>
</feature>
<dbReference type="InterPro" id="IPR036259">
    <property type="entry name" value="MFS_trans_sf"/>
</dbReference>
<dbReference type="SUPFAM" id="SSF103473">
    <property type="entry name" value="MFS general substrate transporter"/>
    <property type="match status" value="1"/>
</dbReference>
<keyword evidence="4 6" id="KW-1133">Transmembrane helix</keyword>
<feature type="transmembrane region" description="Helical" evidence="6">
    <location>
        <begin position="85"/>
        <end position="105"/>
    </location>
</feature>
<comment type="caution">
    <text evidence="8">The sequence shown here is derived from an EMBL/GenBank/DDBJ whole genome shotgun (WGS) entry which is preliminary data.</text>
</comment>
<dbReference type="Gene3D" id="1.20.1250.20">
    <property type="entry name" value="MFS general substrate transporter like domains"/>
    <property type="match status" value="1"/>
</dbReference>
<keyword evidence="2" id="KW-1003">Cell membrane</keyword>
<dbReference type="InterPro" id="IPR011701">
    <property type="entry name" value="MFS"/>
</dbReference>
<evidence type="ECO:0000313" key="9">
    <source>
        <dbReference type="Proteomes" id="UP001589793"/>
    </source>
</evidence>
<evidence type="ECO:0000256" key="1">
    <source>
        <dbReference type="ARBA" id="ARBA00004651"/>
    </source>
</evidence>
<evidence type="ECO:0000256" key="5">
    <source>
        <dbReference type="ARBA" id="ARBA00023136"/>
    </source>
</evidence>
<evidence type="ECO:0000313" key="8">
    <source>
        <dbReference type="EMBL" id="MFC0676018.1"/>
    </source>
</evidence>
<evidence type="ECO:0000259" key="7">
    <source>
        <dbReference type="PROSITE" id="PS50850"/>
    </source>
</evidence>
<dbReference type="RefSeq" id="WP_376983069.1">
    <property type="nucleotide sequence ID" value="NZ_JBHLSV010000036.1"/>
</dbReference>